<feature type="transmembrane region" description="Helical" evidence="2">
    <location>
        <begin position="20"/>
        <end position="41"/>
    </location>
</feature>
<dbReference type="Proteomes" id="UP000778578">
    <property type="component" value="Unassembled WGS sequence"/>
</dbReference>
<name>A0ABS7QHI0_9ACTN</name>
<evidence type="ECO:0000313" key="4">
    <source>
        <dbReference type="Proteomes" id="UP000778578"/>
    </source>
</evidence>
<sequence>MTALVKAAGYTWPWRVEGELGPWLFVLTAGLLLGCGVSAAASGELNGPWPAFAFGIGAPATIRGLLSGVEVSPRANASADEPVPCGPVSAAVPTPRAQPATEGENVREDAR</sequence>
<keyword evidence="4" id="KW-1185">Reference proteome</keyword>
<dbReference type="EMBL" id="JAINZZ010000079">
    <property type="protein sequence ID" value="MBY8882613.1"/>
    <property type="molecule type" value="Genomic_DNA"/>
</dbReference>
<protein>
    <submittedName>
        <fullName evidence="3">Uncharacterized protein</fullName>
    </submittedName>
</protein>
<comment type="caution">
    <text evidence="3">The sequence shown here is derived from an EMBL/GenBank/DDBJ whole genome shotgun (WGS) entry which is preliminary data.</text>
</comment>
<gene>
    <name evidence="3" type="ORF">K7862_33980</name>
</gene>
<keyword evidence="2" id="KW-1133">Transmembrane helix</keyword>
<organism evidence="3 4">
    <name type="scientific">Actinacidiphila acidipaludis</name>
    <dbReference type="NCBI Taxonomy" id="2873382"/>
    <lineage>
        <taxon>Bacteria</taxon>
        <taxon>Bacillati</taxon>
        <taxon>Actinomycetota</taxon>
        <taxon>Actinomycetes</taxon>
        <taxon>Kitasatosporales</taxon>
        <taxon>Streptomycetaceae</taxon>
        <taxon>Actinacidiphila</taxon>
    </lineage>
</organism>
<dbReference type="RefSeq" id="WP_222969067.1">
    <property type="nucleotide sequence ID" value="NZ_JAINZZ010000079.1"/>
</dbReference>
<reference evidence="3 4" key="1">
    <citation type="submission" date="2021-08" db="EMBL/GenBank/DDBJ databases">
        <title>WGS of actinomycetes from Thailand.</title>
        <authorList>
            <person name="Thawai C."/>
        </authorList>
    </citation>
    <scope>NUCLEOTIDE SEQUENCE [LARGE SCALE GENOMIC DNA]</scope>
    <source>
        <strain evidence="3 4">PLK6-54</strain>
    </source>
</reference>
<accession>A0ABS7QHI0</accession>
<evidence type="ECO:0000256" key="1">
    <source>
        <dbReference type="SAM" id="MobiDB-lite"/>
    </source>
</evidence>
<evidence type="ECO:0000313" key="3">
    <source>
        <dbReference type="EMBL" id="MBY8882613.1"/>
    </source>
</evidence>
<proteinExistence type="predicted"/>
<feature type="region of interest" description="Disordered" evidence="1">
    <location>
        <begin position="76"/>
        <end position="111"/>
    </location>
</feature>
<evidence type="ECO:0000256" key="2">
    <source>
        <dbReference type="SAM" id="Phobius"/>
    </source>
</evidence>
<keyword evidence="2" id="KW-0812">Transmembrane</keyword>
<dbReference type="PROSITE" id="PS51257">
    <property type="entry name" value="PROKAR_LIPOPROTEIN"/>
    <property type="match status" value="1"/>
</dbReference>
<keyword evidence="2" id="KW-0472">Membrane</keyword>